<gene>
    <name evidence="2" type="ORF">PLANPX_6096</name>
</gene>
<dbReference type="Proteomes" id="UP000326837">
    <property type="component" value="Chromosome"/>
</dbReference>
<keyword evidence="1" id="KW-0732">Signal</keyword>
<evidence type="ECO:0000313" key="2">
    <source>
        <dbReference type="EMBL" id="BBO36484.1"/>
    </source>
</evidence>
<dbReference type="RefSeq" id="WP_152101643.1">
    <property type="nucleotide sequence ID" value="NZ_AP021861.1"/>
</dbReference>
<name>A0A5K7XHV4_9BACT</name>
<feature type="signal peptide" evidence="1">
    <location>
        <begin position="1"/>
        <end position="35"/>
    </location>
</feature>
<dbReference type="NCBIfam" id="TIGR02595">
    <property type="entry name" value="PEP_CTERM"/>
    <property type="match status" value="1"/>
</dbReference>
<reference evidence="3" key="1">
    <citation type="submission" date="2019-10" db="EMBL/GenBank/DDBJ databases">
        <title>Lacipirellula parvula gen. nov., sp. nov., representing a lineage of planctomycetes widespread in freshwater anoxic habitats, and description of the family Lacipirellulaceae.</title>
        <authorList>
            <person name="Dedysh S.N."/>
            <person name="Kulichevskaya I.S."/>
            <person name="Beletsky A.V."/>
            <person name="Rakitin A.L."/>
            <person name="Mardanov A.V."/>
            <person name="Ivanova A.A."/>
            <person name="Saltykova V.X."/>
            <person name="Rijpstra W.I.C."/>
            <person name="Sinninghe Damste J.S."/>
            <person name="Ravin N.V."/>
        </authorList>
    </citation>
    <scope>NUCLEOTIDE SEQUENCE [LARGE SCALE GENOMIC DNA]</scope>
    <source>
        <strain evidence="3">PX69</strain>
    </source>
</reference>
<evidence type="ECO:0008006" key="4">
    <source>
        <dbReference type="Google" id="ProtNLM"/>
    </source>
</evidence>
<dbReference type="InterPro" id="IPR013424">
    <property type="entry name" value="Ice-binding_C"/>
</dbReference>
<dbReference type="EMBL" id="AP021861">
    <property type="protein sequence ID" value="BBO36484.1"/>
    <property type="molecule type" value="Genomic_DNA"/>
</dbReference>
<accession>A0A5K7XHV4</accession>
<protein>
    <recommendedName>
        <fullName evidence="4">PEP-CTERM protein-sorting domain-containing protein</fullName>
    </recommendedName>
</protein>
<dbReference type="PROSITE" id="PS00018">
    <property type="entry name" value="EF_HAND_1"/>
    <property type="match status" value="1"/>
</dbReference>
<dbReference type="InterPro" id="IPR018247">
    <property type="entry name" value="EF_Hand_1_Ca_BS"/>
</dbReference>
<keyword evidence="3" id="KW-1185">Reference proteome</keyword>
<sequence length="775" mass="78634">MSFSTPHCLALRFHSRTLLVAALAAALAPTSAVHAAVKSWSAGNGNWATGGNWSPAGVPGAADDVLIGPHINAANEIVTLNANASVDSLTIIDGMTLRTATGHLVVAGTTQVGGQNIVGPSTFASRLRVEDGVAGVDFSTDNLTVTNFGRATLEDDASVIVQEVATIGADAVLIGHGAVYFGGSTGTVLANDGTIEAGPGGLTLYQTSGGRFDLDGVSGAGALVVNSGGGNGLVFYGDQLTDSFSSSITMGSNSLLEMNFTGGWSAGSASSLLVVGAGNLPTSIVDGSHVNWSGEVDVTGDHGRLRFDADVTLGAATVANVNADDELEFAGATEIQGGDYNLATGAELRFTGDVTVAGGTFSTAGVANNSGRVSFLGPSTWQGAVTLSGRSRVAGMAIVSAATTIDADQFDMDGAGGTTIWDVNAALTVNADQIDEADNQFGGAIEVSGSPTSRLTLNLADPEAAWEMQGTLDLAGGSPLYYTRIAGSRMNFGGSMNVTDSNVAIAAPVTFLSGSLVNLAAAGSDLRFNGETLLQSGVDVNGQGWLHNNAAGAGMTLANGVTFGQAGLDNQSRLIIGDHGPGQAFVDRLTSGADATLQVHVGGTTPGTELSNLTVTGGTAQLDGALAVTLASEGGWTFAPELGDVFTILTAPGGIVGQFDDLIQPVGLPTGMRFVAQYTANSVRLLADDTFAGDFDRDGDVDGADLAVWRTAYGLNDYADANSDGTSDGADFLVWQRQYGLGAPVAMVMAIPEPTTAMLLLVATATMTTVRHRKR</sequence>
<dbReference type="AlphaFoldDB" id="A0A5K7XHV4"/>
<evidence type="ECO:0000256" key="1">
    <source>
        <dbReference type="SAM" id="SignalP"/>
    </source>
</evidence>
<dbReference type="KEGG" id="lpav:PLANPX_6096"/>
<organism evidence="2 3">
    <name type="scientific">Lacipirellula parvula</name>
    <dbReference type="NCBI Taxonomy" id="2650471"/>
    <lineage>
        <taxon>Bacteria</taxon>
        <taxon>Pseudomonadati</taxon>
        <taxon>Planctomycetota</taxon>
        <taxon>Planctomycetia</taxon>
        <taxon>Pirellulales</taxon>
        <taxon>Lacipirellulaceae</taxon>
        <taxon>Lacipirellula</taxon>
    </lineage>
</organism>
<evidence type="ECO:0000313" key="3">
    <source>
        <dbReference type="Proteomes" id="UP000326837"/>
    </source>
</evidence>
<proteinExistence type="predicted"/>
<feature type="chain" id="PRO_5024926221" description="PEP-CTERM protein-sorting domain-containing protein" evidence="1">
    <location>
        <begin position="36"/>
        <end position="775"/>
    </location>
</feature>